<dbReference type="Gene3D" id="3.30.420.260">
    <property type="match status" value="1"/>
</dbReference>
<dbReference type="EMBL" id="PPSL01000003">
    <property type="protein sequence ID" value="PQJ11154.1"/>
    <property type="molecule type" value="Genomic_DNA"/>
</dbReference>
<dbReference type="InterPro" id="IPR024213">
    <property type="entry name" value="DUF3822"/>
</dbReference>
<dbReference type="OrthoDB" id="658622at2"/>
<dbReference type="AlphaFoldDB" id="A0A2S7SWP5"/>
<dbReference type="Pfam" id="PF12864">
    <property type="entry name" value="DUF3822"/>
    <property type="match status" value="1"/>
</dbReference>
<evidence type="ECO:0000313" key="2">
    <source>
        <dbReference type="Proteomes" id="UP000239872"/>
    </source>
</evidence>
<name>A0A2S7SWP5_9BACT</name>
<evidence type="ECO:0008006" key="3">
    <source>
        <dbReference type="Google" id="ProtNLM"/>
    </source>
</evidence>
<comment type="caution">
    <text evidence="1">The sequence shown here is derived from an EMBL/GenBank/DDBJ whole genome shotgun (WGS) entry which is preliminary data.</text>
</comment>
<sequence length="275" mass="31564">MGTEYQNIYRQVYNVREDEHLLAETDNVTCVLSRRGLLAAAYSASNELLSIHYAAYGKERPVWELDFFEQLFAQEPLLVRQDKIKKVFVLTSSNLIIPEELYDNNEAKAWFDQIHFSEPNDSLEYYQLQKENAWYVYSIPHGINELVKINCRSAVVMPLPIYQLSGKTNQTSIQCFITCEQACVTIHSNNKLLWHRVFDYAAAEDIAYEIRLICKEHKLNADKLTISCDTMSATEYAAANALSQYFTAITDGIQQSIKGLWQPTLSFVKQLTTCA</sequence>
<proteinExistence type="predicted"/>
<dbReference type="RefSeq" id="WP_105039882.1">
    <property type="nucleotide sequence ID" value="NZ_PPSL01000003.1"/>
</dbReference>
<keyword evidence="2" id="KW-1185">Reference proteome</keyword>
<reference evidence="1 2" key="1">
    <citation type="submission" date="2018-01" db="EMBL/GenBank/DDBJ databases">
        <title>A novel member of the phylum Bacteroidetes isolated from glacier ice.</title>
        <authorList>
            <person name="Liu Q."/>
            <person name="Xin Y.-H."/>
        </authorList>
    </citation>
    <scope>NUCLEOTIDE SEQUENCE [LARGE SCALE GENOMIC DNA]</scope>
    <source>
        <strain evidence="1 2">RB1R16</strain>
    </source>
</reference>
<accession>A0A2S7SWP5</accession>
<dbReference type="Gene3D" id="3.30.420.250">
    <property type="match status" value="1"/>
</dbReference>
<dbReference type="CDD" id="cd24013">
    <property type="entry name" value="ASKHA_ATPase_BT3980-like"/>
    <property type="match status" value="1"/>
</dbReference>
<gene>
    <name evidence="1" type="ORF">CJD36_014400</name>
</gene>
<organism evidence="1 2">
    <name type="scientific">Flavipsychrobacter stenotrophus</name>
    <dbReference type="NCBI Taxonomy" id="2077091"/>
    <lineage>
        <taxon>Bacteria</taxon>
        <taxon>Pseudomonadati</taxon>
        <taxon>Bacteroidota</taxon>
        <taxon>Chitinophagia</taxon>
        <taxon>Chitinophagales</taxon>
        <taxon>Chitinophagaceae</taxon>
        <taxon>Flavipsychrobacter</taxon>
    </lineage>
</organism>
<protein>
    <recommendedName>
        <fullName evidence="3">DUF3822 domain-containing protein</fullName>
    </recommendedName>
</protein>
<evidence type="ECO:0000313" key="1">
    <source>
        <dbReference type="EMBL" id="PQJ11154.1"/>
    </source>
</evidence>
<dbReference type="Proteomes" id="UP000239872">
    <property type="component" value="Unassembled WGS sequence"/>
</dbReference>